<sequence>MSEPNETTPPSDDDQMREILETLLADDEDITARAVARRHPSINAASSITRSEARSRLLSGYQQRQAEYRRWRGRVAKRSGADTAASLADKDIRIAELEATVQLLTASHLAMLRAVGELGGFSKWARFYEEYRDARDKLIDLGAVPTATVAQLTAEISTKLQSTTRRKKR</sequence>
<reference evidence="1 2" key="1">
    <citation type="submission" date="2016-01" db="EMBL/GenBank/DDBJ databases">
        <authorList>
            <person name="Oliw E.H."/>
        </authorList>
    </citation>
    <scope>NUCLEOTIDE SEQUENCE [LARGE SCALE GENOMIC DNA]</scope>
    <source>
        <strain evidence="1">LMG 27134</strain>
    </source>
</reference>
<dbReference type="AlphaFoldDB" id="A0A158JZD3"/>
<dbReference type="OrthoDB" id="8420080at2"/>
<accession>A0A158JZD3</accession>
<dbReference type="Proteomes" id="UP000054683">
    <property type="component" value="Unassembled WGS sequence"/>
</dbReference>
<evidence type="ECO:0000313" key="1">
    <source>
        <dbReference type="EMBL" id="SAL74095.1"/>
    </source>
</evidence>
<gene>
    <name evidence="1" type="ORF">AWB69_09136</name>
</gene>
<protein>
    <submittedName>
        <fullName evidence="1">Uncharacterized protein</fullName>
    </submittedName>
</protein>
<dbReference type="RefSeq" id="WP_062093116.1">
    <property type="nucleotide sequence ID" value="NZ_FCOK02000148.1"/>
</dbReference>
<proteinExistence type="predicted"/>
<name>A0A158JZD3_9BURK</name>
<dbReference type="EMBL" id="FCOK02000148">
    <property type="protein sequence ID" value="SAL74095.1"/>
    <property type="molecule type" value="Genomic_DNA"/>
</dbReference>
<evidence type="ECO:0000313" key="2">
    <source>
        <dbReference type="Proteomes" id="UP000054683"/>
    </source>
</evidence>
<organism evidence="1 2">
    <name type="scientific">Caballeronia udeis</name>
    <dbReference type="NCBI Taxonomy" id="1232866"/>
    <lineage>
        <taxon>Bacteria</taxon>
        <taxon>Pseudomonadati</taxon>
        <taxon>Pseudomonadota</taxon>
        <taxon>Betaproteobacteria</taxon>
        <taxon>Burkholderiales</taxon>
        <taxon>Burkholderiaceae</taxon>
        <taxon>Caballeronia</taxon>
    </lineage>
</organism>